<evidence type="ECO:0000313" key="6">
    <source>
        <dbReference type="EMBL" id="KAK9160033.1"/>
    </source>
</evidence>
<feature type="coiled-coil region" evidence="4">
    <location>
        <begin position="39"/>
        <end position="90"/>
    </location>
</feature>
<evidence type="ECO:0000256" key="1">
    <source>
        <dbReference type="ARBA" id="ARBA00022737"/>
    </source>
</evidence>
<evidence type="ECO:0000259" key="5">
    <source>
        <dbReference type="Pfam" id="PF18052"/>
    </source>
</evidence>
<keyword evidence="3" id="KW-0611">Plant defense</keyword>
<sequence>MPPQMAEDILVNGIAEILNKLGAFAAHEIGLVRGVKGELEKLQNMVDMIRKVLEDAEKRQVNEEAVRLWLQRLKQAAWDAEGILDEVSNETLRREMKNKDDRSSMQLHHLQLAYNQERTTSVVDEKRDQMQ</sequence>
<dbReference type="AlphaFoldDB" id="A0AAP0KWG3"/>
<protein>
    <recommendedName>
        <fullName evidence="5">Disease resistance N-terminal domain-containing protein</fullName>
    </recommendedName>
</protein>
<dbReference type="Proteomes" id="UP001420932">
    <property type="component" value="Unassembled WGS sequence"/>
</dbReference>
<evidence type="ECO:0000256" key="2">
    <source>
        <dbReference type="ARBA" id="ARBA00022741"/>
    </source>
</evidence>
<reference evidence="6 7" key="1">
    <citation type="submission" date="2024-01" db="EMBL/GenBank/DDBJ databases">
        <title>Genome assemblies of Stephania.</title>
        <authorList>
            <person name="Yang L."/>
        </authorList>
    </citation>
    <scope>NUCLEOTIDE SEQUENCE [LARGE SCALE GENOMIC DNA]</scope>
    <source>
        <strain evidence="6">YNDBR</strain>
        <tissue evidence="6">Leaf</tissue>
    </source>
</reference>
<gene>
    <name evidence="6" type="ORF">Syun_006374</name>
</gene>
<keyword evidence="1" id="KW-0677">Repeat</keyword>
<dbReference type="InterPro" id="IPR041118">
    <property type="entry name" value="Rx_N"/>
</dbReference>
<organism evidence="6 7">
    <name type="scientific">Stephania yunnanensis</name>
    <dbReference type="NCBI Taxonomy" id="152371"/>
    <lineage>
        <taxon>Eukaryota</taxon>
        <taxon>Viridiplantae</taxon>
        <taxon>Streptophyta</taxon>
        <taxon>Embryophyta</taxon>
        <taxon>Tracheophyta</taxon>
        <taxon>Spermatophyta</taxon>
        <taxon>Magnoliopsida</taxon>
        <taxon>Ranunculales</taxon>
        <taxon>Menispermaceae</taxon>
        <taxon>Menispermoideae</taxon>
        <taxon>Cissampelideae</taxon>
        <taxon>Stephania</taxon>
    </lineage>
</organism>
<dbReference type="GO" id="GO:0006952">
    <property type="term" value="P:defense response"/>
    <property type="evidence" value="ECO:0007669"/>
    <property type="project" value="UniProtKB-KW"/>
</dbReference>
<accession>A0AAP0KWG3</accession>
<comment type="caution">
    <text evidence="6">The sequence shown here is derived from an EMBL/GenBank/DDBJ whole genome shotgun (WGS) entry which is preliminary data.</text>
</comment>
<keyword evidence="4" id="KW-0175">Coiled coil</keyword>
<name>A0AAP0KWG3_9MAGN</name>
<keyword evidence="7" id="KW-1185">Reference proteome</keyword>
<dbReference type="EMBL" id="JBBNAF010000003">
    <property type="protein sequence ID" value="KAK9160033.1"/>
    <property type="molecule type" value="Genomic_DNA"/>
</dbReference>
<evidence type="ECO:0000313" key="7">
    <source>
        <dbReference type="Proteomes" id="UP001420932"/>
    </source>
</evidence>
<dbReference type="GO" id="GO:0000166">
    <property type="term" value="F:nucleotide binding"/>
    <property type="evidence" value="ECO:0007669"/>
    <property type="project" value="UniProtKB-KW"/>
</dbReference>
<dbReference type="Pfam" id="PF18052">
    <property type="entry name" value="Rx_N"/>
    <property type="match status" value="1"/>
</dbReference>
<evidence type="ECO:0000256" key="3">
    <source>
        <dbReference type="ARBA" id="ARBA00022821"/>
    </source>
</evidence>
<proteinExistence type="predicted"/>
<evidence type="ECO:0000256" key="4">
    <source>
        <dbReference type="SAM" id="Coils"/>
    </source>
</evidence>
<dbReference type="Gene3D" id="1.20.5.4130">
    <property type="match status" value="1"/>
</dbReference>
<keyword evidence="2" id="KW-0547">Nucleotide-binding</keyword>
<feature type="domain" description="Disease resistance N-terminal" evidence="5">
    <location>
        <begin position="17"/>
        <end position="100"/>
    </location>
</feature>